<keyword evidence="2" id="KW-0472">Membrane</keyword>
<dbReference type="EMBL" id="JALMLT010000002">
    <property type="protein sequence ID" value="MDT8759335.1"/>
    <property type="molecule type" value="Genomic_DNA"/>
</dbReference>
<feature type="compositionally biased region" description="Basic and acidic residues" evidence="1">
    <location>
        <begin position="1043"/>
        <end position="1053"/>
    </location>
</feature>
<keyword evidence="2" id="KW-0812">Transmembrane</keyword>
<accession>A0ABU3N7M9</accession>
<reference evidence="3" key="1">
    <citation type="submission" date="2022-04" db="EMBL/GenBank/DDBJ databases">
        <title>Tomato heritable bacteria conferring resistance against bacterial wilt.</title>
        <authorList>
            <person name="Yin J."/>
        </authorList>
    </citation>
    <scope>NUCLEOTIDE SEQUENCE</scope>
    <source>
        <strain evidence="3">Cra20</strain>
    </source>
</reference>
<dbReference type="InterPro" id="IPR021730">
    <property type="entry name" value="YdbH"/>
</dbReference>
<evidence type="ECO:0000313" key="3">
    <source>
        <dbReference type="EMBL" id="MDT8759335.1"/>
    </source>
</evidence>
<sequence length="1053" mass="110381">MTSLDQAPEQATAETMAPRAARPWRRLLLALALLVVLTLIAVWLQRRTIAREFVDRELRRRGVPAQYRIEQLSPWRQRLTQVVIGDPRDPDLVADWIELGTSLSPWRAEVLELRAGKLRIKGRLIGSRLSLGTIDRLLPAPSGKPFTLPHVRLDVGDAMLRLKSEYGAVDVAVAGRGMLDDGFAGTARLASAGLNLGSCAASRVAGAFDLRIRRAAPALTGTLAAARLHCADVRLEAPKAALQAKLGAGLDSWIGTADLQLRKIAAGPRNAAALGGRVSFGGSARGTQGRLALRSQRFEAPELAGVGLQLAGDYRIAPPRLEYRGTLVATTARLPRRLIAQSAAAAAAARGSPLGPVATRLAQSAAAAAAAFDASADVSVAASPDGLTYAMPRLAIVAGSGARLTFDRGRGLSGDSVGAPQLDGTLAIRGGGLPDALVRLSQQSGGRLHGMGFVRPYAAGDARLALSRIAFTIGADGGAAQAVATLSGPVGSGRIEDLSLPLDARWRDGRVALNPRCTSIRYQRLAIGGAVLAPTSATACPIGAAMVELSPAGTSGGIRLAGPRLTGRIGSSPLSFAAADARVELAGRRFSLTDAQVRVGAGRVTRLDLGRLDGSFGNRLGGRFAGLGGQIGAVPLVISGATGNWQVQDGGLALTGKLQLSDAATPARFHPLISDDARLQLAGNAITASAGLQSPAGVSVARTEIRHDLGSGRGSAAITVPGLRFAEGGLQPSDLTPLTFGVIADVSGVVEGSGMIAWSPEGVTSTGRFGTRGVDLAAAFGPVRGLATELQFTDLLNLRTAPGQIATTAEINPGVPVRNGQIRFRLLDSQRVAVEGARWPFAGGELVLEPTILDFSERRERRMTFQVIGADAALFLKEMEFDNLDATGTFDGTLPMIFDEKGGRIEGGSLRARAGGSIAYVGELSQRDLGVWGNMAFQALKSLNYRSLTIAMNGPLAGDMVTEIRFSGVSQGKGAKSNFLLRRLAKLPFVFNVRVSAPFKQLLDSVQSWYDPNRLIERNLPALLEEQERSGGKPGGTPPVQPRESDTVRRKEP</sequence>
<name>A0ABU3N7M9_9SPHN</name>
<evidence type="ECO:0000256" key="1">
    <source>
        <dbReference type="SAM" id="MobiDB-lite"/>
    </source>
</evidence>
<feature type="region of interest" description="Disordered" evidence="1">
    <location>
        <begin position="1023"/>
        <end position="1053"/>
    </location>
</feature>
<keyword evidence="2" id="KW-1133">Transmembrane helix</keyword>
<proteinExistence type="predicted"/>
<comment type="caution">
    <text evidence="3">The sequence shown here is derived from an EMBL/GenBank/DDBJ whole genome shotgun (WGS) entry which is preliminary data.</text>
</comment>
<organism evidence="3">
    <name type="scientific">Sphingomonas psychrotolerans</name>
    <dbReference type="NCBI Taxonomy" id="1327635"/>
    <lineage>
        <taxon>Bacteria</taxon>
        <taxon>Pseudomonadati</taxon>
        <taxon>Pseudomonadota</taxon>
        <taxon>Alphaproteobacteria</taxon>
        <taxon>Sphingomonadales</taxon>
        <taxon>Sphingomonadaceae</taxon>
        <taxon>Sphingomonas</taxon>
    </lineage>
</organism>
<feature type="transmembrane region" description="Helical" evidence="2">
    <location>
        <begin position="27"/>
        <end position="44"/>
    </location>
</feature>
<protein>
    <submittedName>
        <fullName evidence="3">YdbH domain-containing protein</fullName>
    </submittedName>
</protein>
<dbReference type="Pfam" id="PF11739">
    <property type="entry name" value="YdbH-like"/>
    <property type="match status" value="1"/>
</dbReference>
<evidence type="ECO:0000256" key="2">
    <source>
        <dbReference type="SAM" id="Phobius"/>
    </source>
</evidence>
<gene>
    <name evidence="3" type="ORF">MZO42_11560</name>
</gene>